<dbReference type="EMBL" id="BRXE01000056">
    <property type="protein sequence ID" value="GLB84639.1"/>
    <property type="molecule type" value="Genomic_DNA"/>
</dbReference>
<evidence type="ECO:0000313" key="3">
    <source>
        <dbReference type="Proteomes" id="UP001064782"/>
    </source>
</evidence>
<dbReference type="Proteomes" id="UP001064782">
    <property type="component" value="Unassembled WGS sequence"/>
</dbReference>
<sequence>MTTEQFHLSRLQIINWGVFDGYHSIPFSSGGALIAGASGSGKSSLLDAISLGFLPFNRRNFNASGDHTAAGSSAGRRTVDKYVRGAWGQRSDGGTSRVMYLRGDGTAWSAVAVTYTGESGRTVTGLVLKWLTGDSRSDSSSRFVLGDGDLDI</sequence>
<evidence type="ECO:0000313" key="1">
    <source>
        <dbReference type="EMBL" id="GLB84639.1"/>
    </source>
</evidence>
<protein>
    <recommendedName>
        <fullName evidence="4">Nuclease</fullName>
    </recommendedName>
</protein>
<accession>A0A9P3V061</accession>
<comment type="caution">
    <text evidence="2">The sequence shown here is derived from an EMBL/GenBank/DDBJ whole genome shotgun (WGS) entry which is preliminary data.</text>
</comment>
<keyword evidence="3" id="KW-1185">Reference proteome</keyword>
<dbReference type="SUPFAM" id="SSF52540">
    <property type="entry name" value="P-loop containing nucleoside triphosphate hydrolases"/>
    <property type="match status" value="1"/>
</dbReference>
<dbReference type="Proteomes" id="UP001165663">
    <property type="component" value="Unassembled WGS sequence"/>
</dbReference>
<dbReference type="InterPro" id="IPR027417">
    <property type="entry name" value="P-loop_NTPase"/>
</dbReference>
<evidence type="ECO:0008006" key="4">
    <source>
        <dbReference type="Google" id="ProtNLM"/>
    </source>
</evidence>
<gene>
    <name evidence="2" type="ORF">Mkiyose1413_51540</name>
    <name evidence="1" type="ORF">SRL2020028_38950</name>
</gene>
<reference evidence="2" key="1">
    <citation type="submission" date="2022-08" db="EMBL/GenBank/DDBJ databases">
        <title>Mycobacterium kiyosense sp. nov., scotochromogenic slow-glowing species isolated from respiratory specimens.</title>
        <authorList>
            <person name="Fukano H."/>
            <person name="Kazumi Y."/>
            <person name="Sakagami N."/>
            <person name="Ato M."/>
            <person name="Mitarai S."/>
            <person name="Hoshino Y."/>
        </authorList>
    </citation>
    <scope>NUCLEOTIDE SEQUENCE</scope>
    <source>
        <strain evidence="2">1413</strain>
        <strain evidence="1">SRL2020-028</strain>
    </source>
</reference>
<dbReference type="EMBL" id="BRZI01000072">
    <property type="protein sequence ID" value="GLD33271.1"/>
    <property type="molecule type" value="Genomic_DNA"/>
</dbReference>
<dbReference type="Pfam" id="PF13555">
    <property type="entry name" value="AAA_29"/>
    <property type="match status" value="1"/>
</dbReference>
<name>A0A9P3V061_9MYCO</name>
<proteinExistence type="predicted"/>
<dbReference type="Gene3D" id="3.40.50.300">
    <property type="entry name" value="P-loop containing nucleotide triphosphate hydrolases"/>
    <property type="match status" value="1"/>
</dbReference>
<organism evidence="2 3">
    <name type="scientific">Mycobacterium kiyosense</name>
    <dbReference type="NCBI Taxonomy" id="2871094"/>
    <lineage>
        <taxon>Bacteria</taxon>
        <taxon>Bacillati</taxon>
        <taxon>Actinomycetota</taxon>
        <taxon>Actinomycetes</taxon>
        <taxon>Mycobacteriales</taxon>
        <taxon>Mycobacteriaceae</taxon>
        <taxon>Mycobacterium</taxon>
    </lineage>
</organism>
<evidence type="ECO:0000313" key="2">
    <source>
        <dbReference type="EMBL" id="GLD33271.1"/>
    </source>
</evidence>
<dbReference type="AlphaFoldDB" id="A0A9P3V061"/>